<gene>
    <name evidence="2" type="ordered locus">Halhy_0967</name>
</gene>
<feature type="chain" id="PRO_5003310035" evidence="1">
    <location>
        <begin position="22"/>
        <end position="131"/>
    </location>
</feature>
<dbReference type="AlphaFoldDB" id="F4KP74"/>
<evidence type="ECO:0000256" key="1">
    <source>
        <dbReference type="SAM" id="SignalP"/>
    </source>
</evidence>
<accession>F4KP74</accession>
<feature type="signal peptide" evidence="1">
    <location>
        <begin position="1"/>
        <end position="21"/>
    </location>
</feature>
<dbReference type="Proteomes" id="UP000008461">
    <property type="component" value="Chromosome"/>
</dbReference>
<reference key="2">
    <citation type="submission" date="2011-04" db="EMBL/GenBank/DDBJ databases">
        <title>Complete sequence of chromosome of Haliscomenobacter hydrossis DSM 1100.</title>
        <authorList>
            <consortium name="US DOE Joint Genome Institute (JGI-PGF)"/>
            <person name="Lucas S."/>
            <person name="Han J."/>
            <person name="Lapidus A."/>
            <person name="Bruce D."/>
            <person name="Goodwin L."/>
            <person name="Pitluck S."/>
            <person name="Peters L."/>
            <person name="Kyrpides N."/>
            <person name="Mavromatis K."/>
            <person name="Ivanova N."/>
            <person name="Ovchinnikova G."/>
            <person name="Pagani I."/>
            <person name="Daligault H."/>
            <person name="Detter J.C."/>
            <person name="Han C."/>
            <person name="Land M."/>
            <person name="Hauser L."/>
            <person name="Markowitz V."/>
            <person name="Cheng J.-F."/>
            <person name="Hugenholtz P."/>
            <person name="Woyke T."/>
            <person name="Wu D."/>
            <person name="Verbarg S."/>
            <person name="Frueling A."/>
            <person name="Brambilla E."/>
            <person name="Klenk H.-P."/>
            <person name="Eisen J.A."/>
        </authorList>
    </citation>
    <scope>NUCLEOTIDE SEQUENCE</scope>
    <source>
        <strain>DSM 1100</strain>
    </source>
</reference>
<evidence type="ECO:0000313" key="2">
    <source>
        <dbReference type="EMBL" id="AEE48868.1"/>
    </source>
</evidence>
<name>F4KP74_HALH1</name>
<sequence length="131" mass="14723">MKNLKKIMTIGAIMFATSLSAQQLAVNDKVIKIEELPEYVVINCDNFTSIAGGTIGIAIQSKKSDSEKVLTDLRDMLEENKYLGIRNQTDLLNAMAKLGFDYVNAYPQSSPETVSFSRSSFVFRKKEIYRN</sequence>
<dbReference type="RefSeq" id="WP_013763426.1">
    <property type="nucleotide sequence ID" value="NC_015510.1"/>
</dbReference>
<protein>
    <submittedName>
        <fullName evidence="2">Uncharacterized protein</fullName>
    </submittedName>
</protein>
<organism evidence="2 3">
    <name type="scientific">Haliscomenobacter hydrossis (strain ATCC 27775 / DSM 1100 / LMG 10767 / O)</name>
    <dbReference type="NCBI Taxonomy" id="760192"/>
    <lineage>
        <taxon>Bacteria</taxon>
        <taxon>Pseudomonadati</taxon>
        <taxon>Bacteroidota</taxon>
        <taxon>Saprospiria</taxon>
        <taxon>Saprospirales</taxon>
        <taxon>Haliscomenobacteraceae</taxon>
        <taxon>Haliscomenobacter</taxon>
    </lineage>
</organism>
<keyword evidence="3" id="KW-1185">Reference proteome</keyword>
<dbReference type="EMBL" id="CP002691">
    <property type="protein sequence ID" value="AEE48868.1"/>
    <property type="molecule type" value="Genomic_DNA"/>
</dbReference>
<reference evidence="2 3" key="1">
    <citation type="journal article" date="2011" name="Stand. Genomic Sci.">
        <title>Complete genome sequence of Haliscomenobacter hydrossis type strain (O).</title>
        <authorList>
            <consortium name="US DOE Joint Genome Institute (JGI-PGF)"/>
            <person name="Daligault H."/>
            <person name="Lapidus A."/>
            <person name="Zeytun A."/>
            <person name="Nolan M."/>
            <person name="Lucas S."/>
            <person name="Del Rio T.G."/>
            <person name="Tice H."/>
            <person name="Cheng J.F."/>
            <person name="Tapia R."/>
            <person name="Han C."/>
            <person name="Goodwin L."/>
            <person name="Pitluck S."/>
            <person name="Liolios K."/>
            <person name="Pagani I."/>
            <person name="Ivanova N."/>
            <person name="Huntemann M."/>
            <person name="Mavromatis K."/>
            <person name="Mikhailova N."/>
            <person name="Pati A."/>
            <person name="Chen A."/>
            <person name="Palaniappan K."/>
            <person name="Land M."/>
            <person name="Hauser L."/>
            <person name="Brambilla E.M."/>
            <person name="Rohde M."/>
            <person name="Verbarg S."/>
            <person name="Goker M."/>
            <person name="Bristow J."/>
            <person name="Eisen J.A."/>
            <person name="Markowitz V."/>
            <person name="Hugenholtz P."/>
            <person name="Kyrpides N.C."/>
            <person name="Klenk H.P."/>
            <person name="Woyke T."/>
        </authorList>
    </citation>
    <scope>NUCLEOTIDE SEQUENCE [LARGE SCALE GENOMIC DNA]</scope>
    <source>
        <strain evidence="3">ATCC 27775 / DSM 1100 / LMG 10767 / O</strain>
    </source>
</reference>
<dbReference type="KEGG" id="hhy:Halhy_0967"/>
<evidence type="ECO:0000313" key="3">
    <source>
        <dbReference type="Proteomes" id="UP000008461"/>
    </source>
</evidence>
<dbReference type="HOGENOM" id="CLU_1924633_0_0_10"/>
<dbReference type="OrthoDB" id="1438985at2"/>
<proteinExistence type="predicted"/>
<keyword evidence="1" id="KW-0732">Signal</keyword>